<gene>
    <name evidence="2" type="ORF">Ato02nite_021400</name>
</gene>
<organism evidence="2 3">
    <name type="scientific">Paractinoplanes toevensis</name>
    <dbReference type="NCBI Taxonomy" id="571911"/>
    <lineage>
        <taxon>Bacteria</taxon>
        <taxon>Bacillati</taxon>
        <taxon>Actinomycetota</taxon>
        <taxon>Actinomycetes</taxon>
        <taxon>Micromonosporales</taxon>
        <taxon>Micromonosporaceae</taxon>
        <taxon>Paractinoplanes</taxon>
    </lineage>
</organism>
<dbReference type="EMBL" id="BOQN01000027">
    <property type="protein sequence ID" value="GIM90347.1"/>
    <property type="molecule type" value="Genomic_DNA"/>
</dbReference>
<keyword evidence="1" id="KW-1133">Transmembrane helix</keyword>
<feature type="transmembrane region" description="Helical" evidence="1">
    <location>
        <begin position="15"/>
        <end position="39"/>
    </location>
</feature>
<accession>A0A919VZP2</accession>
<proteinExistence type="predicted"/>
<keyword evidence="3" id="KW-1185">Reference proteome</keyword>
<protein>
    <submittedName>
        <fullName evidence="2">Uncharacterized protein</fullName>
    </submittedName>
</protein>
<sequence>MVVAVKSVVDGAGALLLWSGALFWFAWLFTLCLAVMAGVPIGRRMQVRDDEDARAEVRRAVEEAAKPSVALLLPTQRDGER</sequence>
<keyword evidence="1" id="KW-0812">Transmembrane</keyword>
<dbReference type="Proteomes" id="UP000677082">
    <property type="component" value="Unassembled WGS sequence"/>
</dbReference>
<keyword evidence="1" id="KW-0472">Membrane</keyword>
<evidence type="ECO:0000313" key="2">
    <source>
        <dbReference type="EMBL" id="GIM90347.1"/>
    </source>
</evidence>
<dbReference type="AlphaFoldDB" id="A0A919VZP2"/>
<evidence type="ECO:0000256" key="1">
    <source>
        <dbReference type="SAM" id="Phobius"/>
    </source>
</evidence>
<name>A0A919VZP2_9ACTN</name>
<evidence type="ECO:0000313" key="3">
    <source>
        <dbReference type="Proteomes" id="UP000677082"/>
    </source>
</evidence>
<comment type="caution">
    <text evidence="2">The sequence shown here is derived from an EMBL/GenBank/DDBJ whole genome shotgun (WGS) entry which is preliminary data.</text>
</comment>
<reference evidence="2 3" key="1">
    <citation type="submission" date="2021-03" db="EMBL/GenBank/DDBJ databases">
        <title>Whole genome shotgun sequence of Actinoplanes toevensis NBRC 105298.</title>
        <authorList>
            <person name="Komaki H."/>
            <person name="Tamura T."/>
        </authorList>
    </citation>
    <scope>NUCLEOTIDE SEQUENCE [LARGE SCALE GENOMIC DNA]</scope>
    <source>
        <strain evidence="2 3">NBRC 105298</strain>
    </source>
</reference>